<proteinExistence type="predicted"/>
<dbReference type="Proteomes" id="UP001177670">
    <property type="component" value="Unassembled WGS sequence"/>
</dbReference>
<gene>
    <name evidence="1" type="ORF">K0M31_005682</name>
</gene>
<evidence type="ECO:0000313" key="1">
    <source>
        <dbReference type="EMBL" id="KAK1125310.1"/>
    </source>
</evidence>
<accession>A0AA40KM05</accession>
<feature type="non-terminal residue" evidence="1">
    <location>
        <position position="1"/>
    </location>
</feature>
<evidence type="ECO:0000313" key="2">
    <source>
        <dbReference type="Proteomes" id="UP001177670"/>
    </source>
</evidence>
<dbReference type="AlphaFoldDB" id="A0AA40KM05"/>
<name>A0AA40KM05_9HYME</name>
<comment type="caution">
    <text evidence="1">The sequence shown here is derived from an EMBL/GenBank/DDBJ whole genome shotgun (WGS) entry which is preliminary data.</text>
</comment>
<reference evidence="1" key="1">
    <citation type="submission" date="2021-10" db="EMBL/GenBank/DDBJ databases">
        <title>Melipona bicolor Genome sequencing and assembly.</title>
        <authorList>
            <person name="Araujo N.S."/>
            <person name="Arias M.C."/>
        </authorList>
    </citation>
    <scope>NUCLEOTIDE SEQUENCE</scope>
    <source>
        <strain evidence="1">USP_2M_L1-L4_2017</strain>
        <tissue evidence="1">Whole body</tissue>
    </source>
</reference>
<sequence length="84" mass="9760">LSLSLAQLCSWVSFQNEYVLRDFRELARGILRLNVLKVLSYSWFACQANSGVPRYFMQFERLAFIVSCIREEVGILLASHRKDS</sequence>
<dbReference type="EMBL" id="JAHYIQ010000016">
    <property type="protein sequence ID" value="KAK1125310.1"/>
    <property type="molecule type" value="Genomic_DNA"/>
</dbReference>
<organism evidence="1 2">
    <name type="scientific">Melipona bicolor</name>
    <dbReference type="NCBI Taxonomy" id="60889"/>
    <lineage>
        <taxon>Eukaryota</taxon>
        <taxon>Metazoa</taxon>
        <taxon>Ecdysozoa</taxon>
        <taxon>Arthropoda</taxon>
        <taxon>Hexapoda</taxon>
        <taxon>Insecta</taxon>
        <taxon>Pterygota</taxon>
        <taxon>Neoptera</taxon>
        <taxon>Endopterygota</taxon>
        <taxon>Hymenoptera</taxon>
        <taxon>Apocrita</taxon>
        <taxon>Aculeata</taxon>
        <taxon>Apoidea</taxon>
        <taxon>Anthophila</taxon>
        <taxon>Apidae</taxon>
        <taxon>Melipona</taxon>
    </lineage>
</organism>
<keyword evidence="2" id="KW-1185">Reference proteome</keyword>
<protein>
    <submittedName>
        <fullName evidence="1">Uncharacterized protein</fullName>
    </submittedName>
</protein>